<dbReference type="Proteomes" id="UP000237872">
    <property type="component" value="Unassembled WGS sequence"/>
</dbReference>
<sequence length="279" mass="30688">MPTSTVHPEHDCARLLKAGNPEQSLAIAKDWVRQCPGDAAGRIGLFQLLAVAGDWQRARQQLCLAAELDPELGGVASAYARIIDAELQREQVVAGRVLPLMPGQVPQWQHDLLQALQHDRAGEAVQAAQRRALAMAQADTVAGIIDGQRFDWLGDADPRFGPCLEVILEAGYAWVPFAQLRSLRFEVPTSLRDLLWQPVEIQWQSGMHARGVVPCRYPDSPHSQDGAIRLGQRTAWEGDDLSARGMGQRLLAGSEDDYPMLDIRHVAFDTAVVGTPWPN</sequence>
<comment type="caution">
    <text evidence="2">The sequence shown here is derived from an EMBL/GenBank/DDBJ whole genome shotgun (WGS) entry which is preliminary data.</text>
</comment>
<reference evidence="1 4" key="2">
    <citation type="submission" date="2024-11" db="EMBL/GenBank/DDBJ databases">
        <title>Genome sequencing of Xanthomonas codiaei.</title>
        <authorList>
            <person name="Studholme D.J."/>
        </authorList>
    </citation>
    <scope>NUCLEOTIDE SEQUENCE [LARGE SCALE GENOMIC DNA]</scope>
    <source>
        <strain evidence="1 4">NCPPB 4350</strain>
    </source>
</reference>
<dbReference type="InterPro" id="IPR009211">
    <property type="entry name" value="TagJ"/>
</dbReference>
<dbReference type="OrthoDB" id="5416084at2"/>
<gene>
    <name evidence="1" type="ORF">ACI6Q5_16035</name>
    <name evidence="2" type="ORF">XcodCFBP4690_18565</name>
</gene>
<dbReference type="AlphaFoldDB" id="A0A2S7CEJ3"/>
<protein>
    <submittedName>
        <fullName evidence="2">ImpE protein</fullName>
    </submittedName>
    <submittedName>
        <fullName evidence="1">Type VI secretion system accessory protein TagJ</fullName>
    </submittedName>
</protein>
<evidence type="ECO:0000313" key="1">
    <source>
        <dbReference type="EMBL" id="MFO3706440.1"/>
    </source>
</evidence>
<dbReference type="SUPFAM" id="SSF144059">
    <property type="entry name" value="ImpE-like"/>
    <property type="match status" value="1"/>
</dbReference>
<dbReference type="Proteomes" id="UP001637990">
    <property type="component" value="Unassembled WGS sequence"/>
</dbReference>
<evidence type="ECO:0000313" key="3">
    <source>
        <dbReference type="Proteomes" id="UP000237872"/>
    </source>
</evidence>
<proteinExistence type="predicted"/>
<evidence type="ECO:0000313" key="4">
    <source>
        <dbReference type="Proteomes" id="UP001637990"/>
    </source>
</evidence>
<keyword evidence="4" id="KW-1185">Reference proteome</keyword>
<dbReference type="EMBL" id="MDEC01000032">
    <property type="protein sequence ID" value="PPU59965.1"/>
    <property type="molecule type" value="Genomic_DNA"/>
</dbReference>
<name>A0A2S7CEJ3_9XANT</name>
<reference evidence="2 3" key="1">
    <citation type="submission" date="2016-08" db="EMBL/GenBank/DDBJ databases">
        <authorList>
            <person name="Seilhamer J.J."/>
        </authorList>
    </citation>
    <scope>NUCLEOTIDE SEQUENCE [LARGE SCALE GENOMIC DNA]</scope>
    <source>
        <strain evidence="2 3">CFBP4690</strain>
    </source>
</reference>
<dbReference type="PIRSF" id="PIRSF029288">
    <property type="entry name" value="SciE_ImpE"/>
    <property type="match status" value="1"/>
</dbReference>
<accession>A0A2S7CEJ3</accession>
<dbReference type="InterPro" id="IPR011990">
    <property type="entry name" value="TPR-like_helical_dom_sf"/>
</dbReference>
<evidence type="ECO:0000313" key="2">
    <source>
        <dbReference type="EMBL" id="PPU59965.1"/>
    </source>
</evidence>
<dbReference type="Pfam" id="PF07024">
    <property type="entry name" value="ImpE"/>
    <property type="match status" value="1"/>
</dbReference>
<dbReference type="Gene3D" id="1.25.40.10">
    <property type="entry name" value="Tetratricopeptide repeat domain"/>
    <property type="match status" value="1"/>
</dbReference>
<dbReference type="EMBL" id="JBJGBS010000089">
    <property type="protein sequence ID" value="MFO3706440.1"/>
    <property type="molecule type" value="Genomic_DNA"/>
</dbReference>
<organism evidence="2 3">
    <name type="scientific">Xanthomonas codiaei</name>
    <dbReference type="NCBI Taxonomy" id="56463"/>
    <lineage>
        <taxon>Bacteria</taxon>
        <taxon>Pseudomonadati</taxon>
        <taxon>Pseudomonadota</taxon>
        <taxon>Gammaproteobacteria</taxon>
        <taxon>Lysobacterales</taxon>
        <taxon>Lysobacteraceae</taxon>
        <taxon>Xanthomonas</taxon>
    </lineage>
</organism>
<dbReference type="RefSeq" id="WP_104543305.1">
    <property type="nucleotide sequence ID" value="NZ_JBJGBS010000089.1"/>
</dbReference>